<evidence type="ECO:0000313" key="2">
    <source>
        <dbReference type="Proteomes" id="UP001558652"/>
    </source>
</evidence>
<proteinExistence type="predicted"/>
<protein>
    <recommendedName>
        <fullName evidence="3">Peptide-methionine (S)-S-oxide reductase</fullName>
    </recommendedName>
</protein>
<gene>
    <name evidence="1" type="ORF">AAG570_005915</name>
</gene>
<reference evidence="1 2" key="1">
    <citation type="submission" date="2024-07" db="EMBL/GenBank/DDBJ databases">
        <title>Chromosome-level genome assembly of the water stick insect Ranatra chinensis (Heteroptera: Nepidae).</title>
        <authorList>
            <person name="Liu X."/>
        </authorList>
    </citation>
    <scope>NUCLEOTIDE SEQUENCE [LARGE SCALE GENOMIC DNA]</scope>
    <source>
        <strain evidence="1">Cailab_2021Rc</strain>
        <tissue evidence="1">Muscle</tissue>
    </source>
</reference>
<sequence>MDTTLRGDHEANSRGRYGGYQGIGGSVDCESGASEIDGVPEDMEGLSGEKTLTWYTGGGCIWQIPDCQDIRHSVSSSWGHAGTKKIPNCTYQFPSSPLLLVRGRTLRLPPVPQAEDGVQAPKHVLAEQEAGDDGNRYVQFAILL</sequence>
<keyword evidence="2" id="KW-1185">Reference proteome</keyword>
<dbReference type="EMBL" id="JBFDAA010000019">
    <property type="protein sequence ID" value="KAL1115625.1"/>
    <property type="molecule type" value="Genomic_DNA"/>
</dbReference>
<organism evidence="1 2">
    <name type="scientific">Ranatra chinensis</name>
    <dbReference type="NCBI Taxonomy" id="642074"/>
    <lineage>
        <taxon>Eukaryota</taxon>
        <taxon>Metazoa</taxon>
        <taxon>Ecdysozoa</taxon>
        <taxon>Arthropoda</taxon>
        <taxon>Hexapoda</taxon>
        <taxon>Insecta</taxon>
        <taxon>Pterygota</taxon>
        <taxon>Neoptera</taxon>
        <taxon>Paraneoptera</taxon>
        <taxon>Hemiptera</taxon>
        <taxon>Heteroptera</taxon>
        <taxon>Panheteroptera</taxon>
        <taxon>Nepomorpha</taxon>
        <taxon>Nepidae</taxon>
        <taxon>Ranatrinae</taxon>
        <taxon>Ranatra</taxon>
    </lineage>
</organism>
<accession>A0ABD0YK78</accession>
<evidence type="ECO:0000313" key="1">
    <source>
        <dbReference type="EMBL" id="KAL1115625.1"/>
    </source>
</evidence>
<name>A0ABD0YK78_9HEMI</name>
<evidence type="ECO:0008006" key="3">
    <source>
        <dbReference type="Google" id="ProtNLM"/>
    </source>
</evidence>
<dbReference type="AlphaFoldDB" id="A0ABD0YK78"/>
<comment type="caution">
    <text evidence="1">The sequence shown here is derived from an EMBL/GenBank/DDBJ whole genome shotgun (WGS) entry which is preliminary data.</text>
</comment>
<dbReference type="Proteomes" id="UP001558652">
    <property type="component" value="Unassembled WGS sequence"/>
</dbReference>